<dbReference type="Gene3D" id="3.30.465.10">
    <property type="match status" value="1"/>
</dbReference>
<feature type="domain" description="FAD-binding PCMH-type" evidence="8">
    <location>
        <begin position="67"/>
        <end position="240"/>
    </location>
</feature>
<dbReference type="SUPFAM" id="SSF56176">
    <property type="entry name" value="FAD-binding/transporter-associated domain-like"/>
    <property type="match status" value="1"/>
</dbReference>
<feature type="chain" id="PRO_5028203141" description="FAD-binding PCMH-type domain-containing protein" evidence="7">
    <location>
        <begin position="26"/>
        <end position="510"/>
    </location>
</feature>
<dbReference type="PANTHER" id="PTHR13878:SF127">
    <property type="entry name" value="CYTOKININ DEHYDROGENASE 3"/>
    <property type="match status" value="1"/>
</dbReference>
<sequence>MAFSPISCFLTVTFLVASLISIVGQLRPPWPWSLPDDLLALDIAPRIRTDPAATALASADFGNLTAGRPPPAAVLYPSSAGDIAALVRSSYASPRPFPISARGHGHSLRGQATAPGGVVVEMAGLGIGRSDRINVSAAGDYLHLTVGGTLSNAGISGQAFRHGPQISNVLELDVITGTGETITCSGDLNPDLFYAALGGLGQFGIIIRARIALDPAPSMVRWARLIYADAAAFTVDQERLISPRLGGAGASRLQLDYLEGSIIADHSLIGSWRSSSFFSEPDIVRISALATRRAVRTVYCIEAAIYYDDMTSASVDQELNSLLQELSFEPGFVFTRDVSYVAFLERVHEGEQKLRSVGLWDVPHPWLNIFIPRSRILDFDHGVFKGILKHNKAMGPILIYPMNKSRWDDRTSAVVPDEEVFYTIGLLRSAVNDDLEFLEAENAEILRFCNEAGIELKKYLPHYTTQSDWMKHFGPKWGKFVEMKMKYDPKALLSPGQRIFTPLIEGYSTE</sequence>
<organism evidence="9">
    <name type="scientific">Ananas comosus var. bracteatus</name>
    <name type="common">red pineapple</name>
    <dbReference type="NCBI Taxonomy" id="296719"/>
    <lineage>
        <taxon>Eukaryota</taxon>
        <taxon>Viridiplantae</taxon>
        <taxon>Streptophyta</taxon>
        <taxon>Embryophyta</taxon>
        <taxon>Tracheophyta</taxon>
        <taxon>Spermatophyta</taxon>
        <taxon>Magnoliopsida</taxon>
        <taxon>Liliopsida</taxon>
        <taxon>Poales</taxon>
        <taxon>Bromeliaceae</taxon>
        <taxon>Bromelioideae</taxon>
        <taxon>Ananas</taxon>
    </lineage>
</organism>
<evidence type="ECO:0000256" key="1">
    <source>
        <dbReference type="ARBA" id="ARBA00001974"/>
    </source>
</evidence>
<dbReference type="Gene3D" id="3.30.43.10">
    <property type="entry name" value="Uridine Diphospho-n-acetylenolpyruvylglucosamine Reductase, domain 2"/>
    <property type="match status" value="1"/>
</dbReference>
<name>A0A6V7QJK4_ANACO</name>
<dbReference type="InterPro" id="IPR006093">
    <property type="entry name" value="Oxy_OxRdtase_FAD_BS"/>
</dbReference>
<dbReference type="InterPro" id="IPR015345">
    <property type="entry name" value="Cytokinin_DH_FAD/cytokin-bd"/>
</dbReference>
<dbReference type="SUPFAM" id="SSF55103">
    <property type="entry name" value="FAD-linked oxidases, C-terminal domain"/>
    <property type="match status" value="1"/>
</dbReference>
<evidence type="ECO:0000256" key="7">
    <source>
        <dbReference type="SAM" id="SignalP"/>
    </source>
</evidence>
<evidence type="ECO:0000256" key="2">
    <source>
        <dbReference type="ARBA" id="ARBA00005466"/>
    </source>
</evidence>
<dbReference type="EMBL" id="LR862136">
    <property type="protein sequence ID" value="CAD1843121.1"/>
    <property type="molecule type" value="Genomic_DNA"/>
</dbReference>
<dbReference type="GO" id="GO:0009690">
    <property type="term" value="P:cytokinin metabolic process"/>
    <property type="evidence" value="ECO:0007669"/>
    <property type="project" value="InterPro"/>
</dbReference>
<accession>A0A6V7QJK4</accession>
<dbReference type="AlphaFoldDB" id="A0A6V7QJK4"/>
<feature type="signal peptide" evidence="7">
    <location>
        <begin position="1"/>
        <end position="25"/>
    </location>
</feature>
<dbReference type="GO" id="GO:0071949">
    <property type="term" value="F:FAD binding"/>
    <property type="evidence" value="ECO:0007669"/>
    <property type="project" value="InterPro"/>
</dbReference>
<gene>
    <name evidence="9" type="ORF">CB5_LOCUS26332</name>
</gene>
<dbReference type="InterPro" id="IPR016167">
    <property type="entry name" value="FAD-bd_PCMH_sub1"/>
</dbReference>
<dbReference type="InterPro" id="IPR050432">
    <property type="entry name" value="FAD-linked_Oxidoreductases_BP"/>
</dbReference>
<proteinExistence type="inferred from homology"/>
<evidence type="ECO:0000256" key="4">
    <source>
        <dbReference type="ARBA" id="ARBA00022827"/>
    </source>
</evidence>
<dbReference type="PROSITE" id="PS00862">
    <property type="entry name" value="OX2_COVAL_FAD"/>
    <property type="match status" value="1"/>
</dbReference>
<dbReference type="InterPro" id="IPR036318">
    <property type="entry name" value="FAD-bd_PCMH-like_sf"/>
</dbReference>
<dbReference type="PROSITE" id="PS51387">
    <property type="entry name" value="FAD_PCMH"/>
    <property type="match status" value="1"/>
</dbReference>
<dbReference type="Gene3D" id="3.40.462.10">
    <property type="entry name" value="FAD-linked oxidases, C-terminal domain"/>
    <property type="match status" value="1"/>
</dbReference>
<keyword evidence="4" id="KW-0274">FAD</keyword>
<dbReference type="InterPro" id="IPR016166">
    <property type="entry name" value="FAD-bd_PCMH"/>
</dbReference>
<evidence type="ECO:0000256" key="6">
    <source>
        <dbReference type="ARBA" id="ARBA00048224"/>
    </source>
</evidence>
<dbReference type="Pfam" id="PF09265">
    <property type="entry name" value="Cytokin-bind"/>
    <property type="match status" value="1"/>
</dbReference>
<comment type="similarity">
    <text evidence="2">Belongs to the oxygen-dependent FAD-linked oxidoreductase family.</text>
</comment>
<dbReference type="InterPro" id="IPR016164">
    <property type="entry name" value="FAD-linked_Oxase-like_C"/>
</dbReference>
<dbReference type="InterPro" id="IPR016170">
    <property type="entry name" value="Cytok_DH_C_sf"/>
</dbReference>
<keyword evidence="7" id="KW-0732">Signal</keyword>
<comment type="catalytic activity">
    <reaction evidence="6">
        <text>N(6)-dimethylallyladenine + A + H2O = 3-methyl-2-butenal + adenine + AH2</text>
        <dbReference type="Rhea" id="RHEA:13625"/>
        <dbReference type="ChEBI" id="CHEBI:13193"/>
        <dbReference type="ChEBI" id="CHEBI:15377"/>
        <dbReference type="ChEBI" id="CHEBI:15825"/>
        <dbReference type="ChEBI" id="CHEBI:16708"/>
        <dbReference type="ChEBI" id="CHEBI:17499"/>
        <dbReference type="ChEBI" id="CHEBI:17660"/>
        <dbReference type="EC" id="1.5.99.12"/>
    </reaction>
</comment>
<keyword evidence="5" id="KW-0560">Oxidoreductase</keyword>
<dbReference type="PANTHER" id="PTHR13878">
    <property type="entry name" value="GULONOLACTONE OXIDASE"/>
    <property type="match status" value="1"/>
</dbReference>
<evidence type="ECO:0000259" key="8">
    <source>
        <dbReference type="PROSITE" id="PS51387"/>
    </source>
</evidence>
<protein>
    <recommendedName>
        <fullName evidence="8">FAD-binding PCMH-type domain-containing protein</fullName>
    </recommendedName>
</protein>
<comment type="cofactor">
    <cofactor evidence="1">
        <name>FAD</name>
        <dbReference type="ChEBI" id="CHEBI:57692"/>
    </cofactor>
</comment>
<evidence type="ECO:0000256" key="5">
    <source>
        <dbReference type="ARBA" id="ARBA00023002"/>
    </source>
</evidence>
<reference evidence="9" key="1">
    <citation type="submission" date="2020-07" db="EMBL/GenBank/DDBJ databases">
        <authorList>
            <person name="Lin J."/>
        </authorList>
    </citation>
    <scope>NUCLEOTIDE SEQUENCE</scope>
</reference>
<keyword evidence="3" id="KW-0285">Flavoprotein</keyword>
<evidence type="ECO:0000256" key="3">
    <source>
        <dbReference type="ARBA" id="ARBA00022630"/>
    </source>
</evidence>
<evidence type="ECO:0000313" key="9">
    <source>
        <dbReference type="EMBL" id="CAD1843121.1"/>
    </source>
</evidence>
<dbReference type="InterPro" id="IPR016169">
    <property type="entry name" value="FAD-bd_PCMH_sub2"/>
</dbReference>
<dbReference type="GO" id="GO:0019139">
    <property type="term" value="F:cytokinin dehydrogenase activity"/>
    <property type="evidence" value="ECO:0007669"/>
    <property type="project" value="UniProtKB-EC"/>
</dbReference>